<evidence type="ECO:0000313" key="4">
    <source>
        <dbReference type="Proteomes" id="UP000054893"/>
    </source>
</evidence>
<dbReference type="InterPro" id="IPR025110">
    <property type="entry name" value="AMP-bd_C"/>
</dbReference>
<dbReference type="InterPro" id="IPR042099">
    <property type="entry name" value="ANL_N_sf"/>
</dbReference>
<dbReference type="InterPro" id="IPR050237">
    <property type="entry name" value="ATP-dep_AMP-bd_enzyme"/>
</dbReference>
<feature type="domain" description="AMP-binding enzyme C-terminal" evidence="2">
    <location>
        <begin position="417"/>
        <end position="492"/>
    </location>
</feature>
<dbReference type="AlphaFoldDB" id="A0A158G5V0"/>
<reference evidence="3 4" key="1">
    <citation type="submission" date="2016-01" db="EMBL/GenBank/DDBJ databases">
        <authorList>
            <person name="Oliw E.H."/>
        </authorList>
    </citation>
    <scope>NUCLEOTIDE SEQUENCE [LARGE SCALE GENOMIC DNA]</scope>
    <source>
        <strain evidence="3">LMG 22029</strain>
    </source>
</reference>
<dbReference type="Pfam" id="PF00501">
    <property type="entry name" value="AMP-binding"/>
    <property type="match status" value="1"/>
</dbReference>
<dbReference type="RefSeq" id="WP_244164027.1">
    <property type="nucleotide sequence ID" value="NZ_FCOC02000005.1"/>
</dbReference>
<dbReference type="GO" id="GO:0016878">
    <property type="term" value="F:acid-thiol ligase activity"/>
    <property type="evidence" value="ECO:0007669"/>
    <property type="project" value="UniProtKB-ARBA"/>
</dbReference>
<protein>
    <submittedName>
        <fullName evidence="3">Fatty-acid CoA ligase</fullName>
    </submittedName>
</protein>
<proteinExistence type="predicted"/>
<dbReference type="InterPro" id="IPR000873">
    <property type="entry name" value="AMP-dep_synth/lig_dom"/>
</dbReference>
<dbReference type="PANTHER" id="PTHR43767">
    <property type="entry name" value="LONG-CHAIN-FATTY-ACID--COA LIGASE"/>
    <property type="match status" value="1"/>
</dbReference>
<feature type="domain" description="AMP-dependent synthetase/ligase" evidence="1">
    <location>
        <begin position="18"/>
        <end position="367"/>
    </location>
</feature>
<gene>
    <name evidence="3" type="ORF">AWB64_02260</name>
</gene>
<dbReference type="Gene3D" id="3.30.300.30">
    <property type="match status" value="1"/>
</dbReference>
<evidence type="ECO:0000259" key="1">
    <source>
        <dbReference type="Pfam" id="PF00501"/>
    </source>
</evidence>
<dbReference type="SUPFAM" id="SSF56801">
    <property type="entry name" value="Acetyl-CoA synthetase-like"/>
    <property type="match status" value="1"/>
</dbReference>
<dbReference type="Gene3D" id="3.40.50.12780">
    <property type="entry name" value="N-terminal domain of ligase-like"/>
    <property type="match status" value="1"/>
</dbReference>
<organism evidence="3 4">
    <name type="scientific">Caballeronia sordidicola</name>
    <name type="common">Burkholderia sordidicola</name>
    <dbReference type="NCBI Taxonomy" id="196367"/>
    <lineage>
        <taxon>Bacteria</taxon>
        <taxon>Pseudomonadati</taxon>
        <taxon>Pseudomonadota</taxon>
        <taxon>Betaproteobacteria</taxon>
        <taxon>Burkholderiales</taxon>
        <taxon>Burkholderiaceae</taxon>
        <taxon>Caballeronia</taxon>
    </lineage>
</organism>
<dbReference type="Pfam" id="PF13193">
    <property type="entry name" value="AMP-binding_C"/>
    <property type="match status" value="1"/>
</dbReference>
<evidence type="ECO:0000259" key="2">
    <source>
        <dbReference type="Pfam" id="PF13193"/>
    </source>
</evidence>
<evidence type="ECO:0000313" key="3">
    <source>
        <dbReference type="EMBL" id="SAL27412.1"/>
    </source>
</evidence>
<accession>A0A158G5V0</accession>
<sequence>MMSSLQNLGDLIGPIPEPEKIALIEVSDITGADESSLETHMSYGELDALSNGVARALTAHGLRRGDRVAILAANCAPYVAALLGIMRAGLVAVPVNFKFPSAMSTFVMRDSGAKIVFCDKARLPDVPDDLASVVFGDDTGKGLSAFVDAGPFSAVKCAPEDPAMFLYTSGSTGKPKGVMLSHASHLWVAMTRANAHPPESHRFLVAAPMYHMNALTLVLMALHGHGTVVMLPQFNARKYISSIERHRVTWLTSVPPMIAMMLREKDLLARTDLSSVKFIRMGSAPVSESLLANIEKVLPNARLTNVYGTTEGGPIVFGPHPAGLTPPAMSVGYPHPEVDVRLLEAPSTGPATGVLAMRSPAVMLGYHNRLDLAMPITNDGFYITGDVFHRDEMGFYSFVGRADDMFVSGGENIFPGEVEHMLETHPDIVQTCVVPVDDDIKGTKPVAFVVRRAGSSLTESQVKQHALDHAPAYQHPRRVWFVDALPLASTNKVDRATLKATAIASLHDSGDV</sequence>
<dbReference type="InterPro" id="IPR020845">
    <property type="entry name" value="AMP-binding_CS"/>
</dbReference>
<dbReference type="PANTHER" id="PTHR43767:SF1">
    <property type="entry name" value="NONRIBOSOMAL PEPTIDE SYNTHASE PES1 (EUROFUNG)-RELATED"/>
    <property type="match status" value="1"/>
</dbReference>
<dbReference type="PROSITE" id="PS00455">
    <property type="entry name" value="AMP_BINDING"/>
    <property type="match status" value="1"/>
</dbReference>
<name>A0A158G5V0_CABSO</name>
<dbReference type="Proteomes" id="UP000054893">
    <property type="component" value="Unassembled WGS sequence"/>
</dbReference>
<dbReference type="InterPro" id="IPR045851">
    <property type="entry name" value="AMP-bd_C_sf"/>
</dbReference>
<dbReference type="EMBL" id="FCOC02000005">
    <property type="protein sequence ID" value="SAL27412.1"/>
    <property type="molecule type" value="Genomic_DNA"/>
</dbReference>
<keyword evidence="3" id="KW-0436">Ligase</keyword>